<keyword evidence="5 8" id="KW-1133">Transmembrane helix</keyword>
<dbReference type="Pfam" id="PF01545">
    <property type="entry name" value="Cation_efflux"/>
    <property type="match status" value="1"/>
</dbReference>
<dbReference type="InterPro" id="IPR050681">
    <property type="entry name" value="CDF/SLC30A"/>
</dbReference>
<dbReference type="InterPro" id="IPR027470">
    <property type="entry name" value="Cation_efflux_CTD"/>
</dbReference>
<feature type="transmembrane region" description="Helical" evidence="8">
    <location>
        <begin position="79"/>
        <end position="101"/>
    </location>
</feature>
<keyword evidence="12" id="KW-1185">Reference proteome</keyword>
<proteinExistence type="inferred from homology"/>
<dbReference type="SUPFAM" id="SSF160240">
    <property type="entry name" value="Cation efflux protein cytoplasmic domain-like"/>
    <property type="match status" value="1"/>
</dbReference>
<keyword evidence="4 8" id="KW-0812">Transmembrane</keyword>
<dbReference type="AlphaFoldDB" id="R4PLY9"/>
<dbReference type="KEGG" id="saal:L336_0154"/>
<keyword evidence="7 8" id="KW-0472">Membrane</keyword>
<dbReference type="InterPro" id="IPR002524">
    <property type="entry name" value="Cation_efflux"/>
</dbReference>
<feature type="transmembrane region" description="Helical" evidence="8">
    <location>
        <begin position="113"/>
        <end position="133"/>
    </location>
</feature>
<dbReference type="STRING" id="1332188.L336_0154"/>
<dbReference type="InterPro" id="IPR027469">
    <property type="entry name" value="Cation_efflux_TMD_sf"/>
</dbReference>
<dbReference type="InterPro" id="IPR036837">
    <property type="entry name" value="Cation_efflux_CTD_sf"/>
</dbReference>
<feature type="transmembrane region" description="Helical" evidence="8">
    <location>
        <begin position="20"/>
        <end position="40"/>
    </location>
</feature>
<gene>
    <name evidence="11" type="ORF">L336_0154</name>
</gene>
<sequence length="294" mass="31675">MSHSHDNNDGSIKFGLVLNTAFTIVEFVFGILTGSLALIADAAHNLTDTFTLSVSFAANRLARREANDSKTFGYGRATILAALLNASVMLAVAAFIVIEAIQRLGNPHPVEGGVVAAVAFVGILVNGSIAIVLSKNRKDLNMRSAFVDMVFDALSSLGAVVAGLIIWLTGITWVDSAVGLVIAALLVYNTLKILREAVQILLEGTPKELDVTAITQAITDTDKVLSVDDMHVWAIRSGYNALSCHIAIDEADLKQSRDIVEVVKAKLRTSYDIQHATIEVELEDCTTHDEHERH</sequence>
<feature type="domain" description="Cation efflux protein transmembrane" evidence="9">
    <location>
        <begin position="14"/>
        <end position="202"/>
    </location>
</feature>
<dbReference type="PANTHER" id="PTHR11562">
    <property type="entry name" value="CATION EFFLUX PROTEIN/ ZINC TRANSPORTER"/>
    <property type="match status" value="1"/>
</dbReference>
<evidence type="ECO:0000256" key="4">
    <source>
        <dbReference type="ARBA" id="ARBA00022692"/>
    </source>
</evidence>
<evidence type="ECO:0000259" key="10">
    <source>
        <dbReference type="Pfam" id="PF16916"/>
    </source>
</evidence>
<keyword evidence="3" id="KW-0813">Transport</keyword>
<evidence type="ECO:0000256" key="6">
    <source>
        <dbReference type="ARBA" id="ARBA00023065"/>
    </source>
</evidence>
<evidence type="ECO:0000256" key="7">
    <source>
        <dbReference type="ARBA" id="ARBA00023136"/>
    </source>
</evidence>
<evidence type="ECO:0000313" key="12">
    <source>
        <dbReference type="Proteomes" id="UP000013893"/>
    </source>
</evidence>
<evidence type="ECO:0000256" key="1">
    <source>
        <dbReference type="ARBA" id="ARBA00004141"/>
    </source>
</evidence>
<comment type="subcellular location">
    <subcellularLocation>
        <location evidence="1">Membrane</location>
        <topology evidence="1">Multi-pass membrane protein</topology>
    </subcellularLocation>
</comment>
<evidence type="ECO:0000256" key="3">
    <source>
        <dbReference type="ARBA" id="ARBA00022448"/>
    </source>
</evidence>
<feature type="domain" description="Cation efflux protein cytoplasmic" evidence="10">
    <location>
        <begin position="206"/>
        <end position="281"/>
    </location>
</feature>
<feature type="transmembrane region" description="Helical" evidence="8">
    <location>
        <begin position="173"/>
        <end position="191"/>
    </location>
</feature>
<name>R4PLY9_9BACT</name>
<feature type="transmembrane region" description="Helical" evidence="8">
    <location>
        <begin position="145"/>
        <end position="167"/>
    </location>
</feature>
<organism evidence="11 12">
    <name type="scientific">Candidatus Saccharimonas aalborgensis</name>
    <dbReference type="NCBI Taxonomy" id="1332188"/>
    <lineage>
        <taxon>Bacteria</taxon>
        <taxon>Candidatus Saccharimonadota</taxon>
        <taxon>Candidatus Saccharimonadia</taxon>
        <taxon>Candidatus Saccharimonadales</taxon>
        <taxon>Candidatus Saccharimonadaceae</taxon>
        <taxon>Candidatus Saccharimonas</taxon>
    </lineage>
</organism>
<comment type="similarity">
    <text evidence="2">Belongs to the cation diffusion facilitator (CDF) transporter (TC 2.A.4) family. SLC30A subfamily.</text>
</comment>
<protein>
    <submittedName>
        <fullName evidence="11">Putative Cation efflux system protein CzcD</fullName>
    </submittedName>
</protein>
<dbReference type="Proteomes" id="UP000013893">
    <property type="component" value="Chromosome"/>
</dbReference>
<reference evidence="11 12" key="1">
    <citation type="journal article" date="2013" name="Nat. Biotechnol.">
        <title>Genome sequences of rare, uncultured bacteria obtained by differential coverage binning of multiple metagenomes.</title>
        <authorList>
            <person name="Albertsen M."/>
            <person name="Hugenholtz P."/>
            <person name="Skarshewski A."/>
            <person name="Nielsen K.L."/>
            <person name="Tyson G.W."/>
            <person name="Nielsen P.H."/>
        </authorList>
    </citation>
    <scope>NUCLEOTIDE SEQUENCE [LARGE SCALE GENOMIC DNA]</scope>
    <source>
        <strain evidence="11">TM71</strain>
    </source>
</reference>
<dbReference type="GO" id="GO:0005886">
    <property type="term" value="C:plasma membrane"/>
    <property type="evidence" value="ECO:0007669"/>
    <property type="project" value="TreeGrafter"/>
</dbReference>
<dbReference type="SUPFAM" id="SSF161111">
    <property type="entry name" value="Cation efflux protein transmembrane domain-like"/>
    <property type="match status" value="1"/>
</dbReference>
<dbReference type="InterPro" id="IPR058533">
    <property type="entry name" value="Cation_efflux_TM"/>
</dbReference>
<dbReference type="PANTHER" id="PTHR11562:SF17">
    <property type="entry name" value="RE54080P-RELATED"/>
    <property type="match status" value="1"/>
</dbReference>
<accession>R4PLY9</accession>
<evidence type="ECO:0000256" key="2">
    <source>
        <dbReference type="ARBA" id="ARBA00008873"/>
    </source>
</evidence>
<dbReference type="NCBIfam" id="TIGR01297">
    <property type="entry name" value="CDF"/>
    <property type="match status" value="1"/>
</dbReference>
<dbReference type="GO" id="GO:0005385">
    <property type="term" value="F:zinc ion transmembrane transporter activity"/>
    <property type="evidence" value="ECO:0007669"/>
    <property type="project" value="TreeGrafter"/>
</dbReference>
<evidence type="ECO:0000256" key="8">
    <source>
        <dbReference type="SAM" id="Phobius"/>
    </source>
</evidence>
<dbReference type="OrthoDB" id="9809646at2"/>
<dbReference type="HOGENOM" id="CLU_013430_0_0_0"/>
<evidence type="ECO:0000256" key="5">
    <source>
        <dbReference type="ARBA" id="ARBA00022989"/>
    </source>
</evidence>
<dbReference type="Gene3D" id="3.30.70.1350">
    <property type="entry name" value="Cation efflux protein, cytoplasmic domain"/>
    <property type="match status" value="1"/>
</dbReference>
<dbReference type="EMBL" id="CP005957">
    <property type="protein sequence ID" value="AGL61864.1"/>
    <property type="molecule type" value="Genomic_DNA"/>
</dbReference>
<dbReference type="Gene3D" id="1.20.1510.10">
    <property type="entry name" value="Cation efflux protein transmembrane domain"/>
    <property type="match status" value="1"/>
</dbReference>
<dbReference type="RefSeq" id="WP_015641314.1">
    <property type="nucleotide sequence ID" value="NC_021219.1"/>
</dbReference>
<dbReference type="PATRIC" id="fig|1332188.3.peg.153"/>
<keyword evidence="6" id="KW-0406">Ion transport</keyword>
<evidence type="ECO:0000313" key="11">
    <source>
        <dbReference type="EMBL" id="AGL61864.1"/>
    </source>
</evidence>
<dbReference type="Pfam" id="PF16916">
    <property type="entry name" value="ZT_dimer"/>
    <property type="match status" value="1"/>
</dbReference>
<evidence type="ECO:0000259" key="9">
    <source>
        <dbReference type="Pfam" id="PF01545"/>
    </source>
</evidence>